<dbReference type="SUPFAM" id="SSF111369">
    <property type="entry name" value="HlyD-like secretion proteins"/>
    <property type="match status" value="1"/>
</dbReference>
<feature type="compositionally biased region" description="Low complexity" evidence="1">
    <location>
        <begin position="619"/>
        <end position="629"/>
    </location>
</feature>
<feature type="region of interest" description="Disordered" evidence="1">
    <location>
        <begin position="606"/>
        <end position="637"/>
    </location>
</feature>
<evidence type="ECO:0000313" key="2">
    <source>
        <dbReference type="EMBL" id="TFB77404.1"/>
    </source>
</evidence>
<proteinExistence type="predicted"/>
<organism evidence="2 3">
    <name type="scientific">Cryobacterium glaciale</name>
    <dbReference type="NCBI Taxonomy" id="1259145"/>
    <lineage>
        <taxon>Bacteria</taxon>
        <taxon>Bacillati</taxon>
        <taxon>Actinomycetota</taxon>
        <taxon>Actinomycetes</taxon>
        <taxon>Micrococcales</taxon>
        <taxon>Microbacteriaceae</taxon>
        <taxon>Cryobacterium</taxon>
    </lineage>
</organism>
<gene>
    <name evidence="2" type="ORF">E3O06_01275</name>
</gene>
<dbReference type="RefSeq" id="WP_134501208.1">
    <property type="nucleotide sequence ID" value="NZ_SOEY01000002.1"/>
</dbReference>
<name>A0A4R8V600_9MICO</name>
<comment type="caution">
    <text evidence="2">The sequence shown here is derived from an EMBL/GenBank/DDBJ whole genome shotgun (WGS) entry which is preliminary data.</text>
</comment>
<dbReference type="PANTHER" id="PTHR30469">
    <property type="entry name" value="MULTIDRUG RESISTANCE PROTEIN MDTA"/>
    <property type="match status" value="1"/>
</dbReference>
<dbReference type="Proteomes" id="UP000298173">
    <property type="component" value="Unassembled WGS sequence"/>
</dbReference>
<feature type="region of interest" description="Disordered" evidence="1">
    <location>
        <begin position="336"/>
        <end position="362"/>
    </location>
</feature>
<evidence type="ECO:0000313" key="3">
    <source>
        <dbReference type="Proteomes" id="UP000298173"/>
    </source>
</evidence>
<dbReference type="Gene3D" id="6.20.50.140">
    <property type="match status" value="1"/>
</dbReference>
<feature type="region of interest" description="Disordered" evidence="1">
    <location>
        <begin position="164"/>
        <end position="183"/>
    </location>
</feature>
<sequence length="637" mass="61209">MSKASAANSQPSAKTLRATRQKRRRLLAVGTVTAVLVASGGGVAYAMTRTEGGDYRTVAAALGSVSESLDLVGTLASASRSDASFSVAGTVSGVAVSLRDTVTAGQTLATLEVSSLNDAIDEAQANVSAARETLASDLESQTTTSTTSTTDAAATATTSVAASTGSAAASGTTSGSTGASSGASSAAVTDAVKAVRAAQAALLAQYDTAVTALATTEDAITATTDVCLPFLEAALEDAAANETAADTADASVDAVTSESTSESTSETTEEPTAPLTAAEKLAAAKLALADCQSAITAVLAGQTTTDEAQAEVLTLVDDLNQSVSALQKAVVGASGSTSTIPSAAATTTAAPDDSETSGTTAVSATGGAATSAAAVSGAGAAAGGATATVASAETIVADQATIDAAVAELAIAERNLTFATLTSPIAGTVASVDLAVGDTVSSSSSSSTAVITVIGDNGFVVSTTVSLTDIAGVAVGQSAAVAVSSADGELAGTVSSIGMLNVSTSSTPSYTVQIALESTDPALLNGASAAVTVAVASLDEVLTVPTSAVHLADSTCTVDLLENGVSTSVEVTVGAVGSELTEITSGIDSGDQVILADLNAAIASTDTETDGGLSGLGGETSTELRTPPAGMGGPPAG</sequence>
<dbReference type="AlphaFoldDB" id="A0A4R8V600"/>
<protein>
    <submittedName>
        <fullName evidence="2">HlyD family efflux transporter periplasmic adaptor subunit</fullName>
    </submittedName>
</protein>
<dbReference type="GO" id="GO:1990281">
    <property type="term" value="C:efflux pump complex"/>
    <property type="evidence" value="ECO:0007669"/>
    <property type="project" value="TreeGrafter"/>
</dbReference>
<dbReference type="OrthoDB" id="5197506at2"/>
<dbReference type="EMBL" id="SOEY01000002">
    <property type="protein sequence ID" value="TFB77404.1"/>
    <property type="molecule type" value="Genomic_DNA"/>
</dbReference>
<keyword evidence="3" id="KW-1185">Reference proteome</keyword>
<dbReference type="GO" id="GO:0015562">
    <property type="term" value="F:efflux transmembrane transporter activity"/>
    <property type="evidence" value="ECO:0007669"/>
    <property type="project" value="TreeGrafter"/>
</dbReference>
<evidence type="ECO:0000256" key="1">
    <source>
        <dbReference type="SAM" id="MobiDB-lite"/>
    </source>
</evidence>
<accession>A0A4R8V600</accession>
<feature type="region of interest" description="Disordered" evidence="1">
    <location>
        <begin position="242"/>
        <end position="274"/>
    </location>
</feature>
<reference evidence="2 3" key="1">
    <citation type="submission" date="2019-03" db="EMBL/GenBank/DDBJ databases">
        <title>Genomics of glacier-inhabiting Cryobacterium strains.</title>
        <authorList>
            <person name="Liu Q."/>
            <person name="Xin Y.-H."/>
        </authorList>
    </citation>
    <scope>NUCLEOTIDE SEQUENCE [LARGE SCALE GENOMIC DNA]</scope>
    <source>
        <strain evidence="2 3">HLT2-23</strain>
    </source>
</reference>
<dbReference type="Gene3D" id="2.40.30.170">
    <property type="match status" value="1"/>
</dbReference>
<dbReference type="PANTHER" id="PTHR30469:SF33">
    <property type="entry name" value="SLR1207 PROTEIN"/>
    <property type="match status" value="1"/>
</dbReference>